<evidence type="ECO:0000256" key="1">
    <source>
        <dbReference type="SAM" id="MobiDB-lite"/>
    </source>
</evidence>
<comment type="caution">
    <text evidence="2">The sequence shown here is derived from an EMBL/GenBank/DDBJ whole genome shotgun (WGS) entry which is preliminary data.</text>
</comment>
<evidence type="ECO:0000313" key="2">
    <source>
        <dbReference type="EMBL" id="KAG5273195.1"/>
    </source>
</evidence>
<feature type="region of interest" description="Disordered" evidence="1">
    <location>
        <begin position="100"/>
        <end position="126"/>
    </location>
</feature>
<sequence length="126" mass="14334">MRQENNSKDPFIFLRAYVLPSPFTVFLQNSSLTDYYRDMSAARERKSEIKKEGEREREREKEMETATEHGLREGAGMQESRSFFTDKSASLCLRVMEGERRTEREGGGGDCMPACLPVGGLSQSQP</sequence>
<accession>A0AAV6GE32</accession>
<evidence type="ECO:0000313" key="3">
    <source>
        <dbReference type="Proteomes" id="UP000823561"/>
    </source>
</evidence>
<name>A0AAV6GE32_9TELE</name>
<protein>
    <submittedName>
        <fullName evidence="2">Uncharacterized protein</fullName>
    </submittedName>
</protein>
<feature type="compositionally biased region" description="Basic and acidic residues" evidence="1">
    <location>
        <begin position="41"/>
        <end position="72"/>
    </location>
</feature>
<feature type="region of interest" description="Disordered" evidence="1">
    <location>
        <begin position="41"/>
        <end position="80"/>
    </location>
</feature>
<dbReference type="Proteomes" id="UP000823561">
    <property type="component" value="Chromosome 11"/>
</dbReference>
<dbReference type="AlphaFoldDB" id="A0AAV6GE32"/>
<dbReference type="EMBL" id="JADWDJ010000011">
    <property type="protein sequence ID" value="KAG5273195.1"/>
    <property type="molecule type" value="Genomic_DNA"/>
</dbReference>
<gene>
    <name evidence="2" type="ORF">AALO_G00148710</name>
</gene>
<proteinExistence type="predicted"/>
<reference evidence="2" key="1">
    <citation type="submission" date="2020-10" db="EMBL/GenBank/DDBJ databases">
        <title>Chromosome-scale genome assembly of the Allis shad, Alosa alosa.</title>
        <authorList>
            <person name="Margot Z."/>
            <person name="Christophe K."/>
            <person name="Cabau C."/>
            <person name="Louis A."/>
            <person name="Berthelot C."/>
            <person name="Parey E."/>
            <person name="Roest Crollius H."/>
            <person name="Montfort J."/>
            <person name="Robinson-Rechavi M."/>
            <person name="Bucao C."/>
            <person name="Bouchez O."/>
            <person name="Gislard M."/>
            <person name="Lluch J."/>
            <person name="Milhes M."/>
            <person name="Lampietro C."/>
            <person name="Lopez Roques C."/>
            <person name="Donnadieu C."/>
            <person name="Braasch I."/>
            <person name="Desvignes T."/>
            <person name="Postlethwait J."/>
            <person name="Bobe J."/>
            <person name="Guiguen Y."/>
        </authorList>
    </citation>
    <scope>NUCLEOTIDE SEQUENCE</scope>
    <source>
        <strain evidence="2">M-15738</strain>
        <tissue evidence="2">Blood</tissue>
    </source>
</reference>
<organism evidence="2 3">
    <name type="scientific">Alosa alosa</name>
    <name type="common">allis shad</name>
    <dbReference type="NCBI Taxonomy" id="278164"/>
    <lineage>
        <taxon>Eukaryota</taxon>
        <taxon>Metazoa</taxon>
        <taxon>Chordata</taxon>
        <taxon>Craniata</taxon>
        <taxon>Vertebrata</taxon>
        <taxon>Euteleostomi</taxon>
        <taxon>Actinopterygii</taxon>
        <taxon>Neopterygii</taxon>
        <taxon>Teleostei</taxon>
        <taxon>Clupei</taxon>
        <taxon>Clupeiformes</taxon>
        <taxon>Clupeoidei</taxon>
        <taxon>Clupeidae</taxon>
        <taxon>Alosa</taxon>
    </lineage>
</organism>
<keyword evidence="3" id="KW-1185">Reference proteome</keyword>